<dbReference type="PANTHER" id="PTHR43265:SF1">
    <property type="entry name" value="ESTERASE ESTD"/>
    <property type="match status" value="1"/>
</dbReference>
<protein>
    <recommendedName>
        <fullName evidence="3">Alpha/beta hydrolase family protein</fullName>
    </recommendedName>
</protein>
<dbReference type="RefSeq" id="WP_091169375.1">
    <property type="nucleotide sequence ID" value="NZ_CBCSFM010000005.1"/>
</dbReference>
<dbReference type="AlphaFoldDB" id="A0A1H8LYS3"/>
<gene>
    <name evidence="1" type="ORF">SAMN04487942_1743</name>
</gene>
<dbReference type="STRING" id="604089.SAMN04487942_1743"/>
<keyword evidence="2" id="KW-1185">Reference proteome</keyword>
<accession>A0A1H8LYS3</accession>
<evidence type="ECO:0008006" key="3">
    <source>
        <dbReference type="Google" id="ProtNLM"/>
    </source>
</evidence>
<sequence length="340" mass="40034">MKKLQATLFLFLFIQISFGQKLDIINNQAIQFSIKQEKDTINFVVIDTKLDEIKPVFLFCQGSLPMPLFVKPEKENMWMIGGGITNFDLNEIKKNYHLIVISMPKTPVIVAEKYLNKSYCYIPNEKEPDGFDKEYVKADFLENYEYRAEKVLKFLRKQKWVDNSKLIVAGHSQGSKVATLIALNNKKVTHLGLFAANPFGRIDQNIRNYRKEAERKEITWVEANDKIENTYQMYKDAFNKDTLIQKPHLLAWKSFSRPLLNDWLRIKIPTYLAYGTNDIASDLCDLVPLFYIQNSKDNLTYKRYLNLEHNFFEVESDGTTNYEKEHWTEVMDEFIKWTKQ</sequence>
<dbReference type="SUPFAM" id="SSF53474">
    <property type="entry name" value="alpha/beta-Hydrolases"/>
    <property type="match status" value="1"/>
</dbReference>
<dbReference type="Gene3D" id="3.40.50.1820">
    <property type="entry name" value="alpha/beta hydrolase"/>
    <property type="match status" value="1"/>
</dbReference>
<evidence type="ECO:0000313" key="1">
    <source>
        <dbReference type="EMBL" id="SEO10255.1"/>
    </source>
</evidence>
<dbReference type="OrthoDB" id="1118238at2"/>
<dbReference type="InterPro" id="IPR029058">
    <property type="entry name" value="AB_hydrolase_fold"/>
</dbReference>
<dbReference type="InterPro" id="IPR053145">
    <property type="entry name" value="AB_hydrolase_Est10"/>
</dbReference>
<reference evidence="2" key="1">
    <citation type="submission" date="2016-10" db="EMBL/GenBank/DDBJ databases">
        <authorList>
            <person name="Varghese N."/>
            <person name="Submissions S."/>
        </authorList>
    </citation>
    <scope>NUCLEOTIDE SEQUENCE [LARGE SCALE GENOMIC DNA]</scope>
    <source>
        <strain evidence="2">CGMCC 1.8704</strain>
    </source>
</reference>
<proteinExistence type="predicted"/>
<dbReference type="PANTHER" id="PTHR43265">
    <property type="entry name" value="ESTERASE ESTD"/>
    <property type="match status" value="1"/>
</dbReference>
<evidence type="ECO:0000313" key="2">
    <source>
        <dbReference type="Proteomes" id="UP000198657"/>
    </source>
</evidence>
<dbReference type="EMBL" id="FODN01000003">
    <property type="protein sequence ID" value="SEO10255.1"/>
    <property type="molecule type" value="Genomic_DNA"/>
</dbReference>
<organism evidence="1 2">
    <name type="scientific">Flavobacterium sinopsychrotolerans</name>
    <dbReference type="NCBI Taxonomy" id="604089"/>
    <lineage>
        <taxon>Bacteria</taxon>
        <taxon>Pseudomonadati</taxon>
        <taxon>Bacteroidota</taxon>
        <taxon>Flavobacteriia</taxon>
        <taxon>Flavobacteriales</taxon>
        <taxon>Flavobacteriaceae</taxon>
        <taxon>Flavobacterium</taxon>
    </lineage>
</organism>
<dbReference type="GO" id="GO:0052689">
    <property type="term" value="F:carboxylic ester hydrolase activity"/>
    <property type="evidence" value="ECO:0007669"/>
    <property type="project" value="TreeGrafter"/>
</dbReference>
<name>A0A1H8LYS3_9FLAO</name>
<dbReference type="Proteomes" id="UP000198657">
    <property type="component" value="Unassembled WGS sequence"/>
</dbReference>